<dbReference type="STRING" id="7070.D6WSK2"/>
<protein>
    <recommendedName>
        <fullName evidence="1">Spatacsin C-terminal domain-containing protein</fullName>
    </recommendedName>
</protein>
<name>D6WSK2_TRICA</name>
<dbReference type="GO" id="GO:0045202">
    <property type="term" value="C:synapse"/>
    <property type="evidence" value="ECO:0000318"/>
    <property type="project" value="GO_Central"/>
</dbReference>
<dbReference type="GO" id="GO:0005737">
    <property type="term" value="C:cytoplasm"/>
    <property type="evidence" value="ECO:0000318"/>
    <property type="project" value="GO_Central"/>
</dbReference>
<dbReference type="OMA" id="MECVPVA"/>
<dbReference type="KEGG" id="tca:657423"/>
<dbReference type="PANTHER" id="PTHR13650:SF0">
    <property type="entry name" value="SPATACSIN"/>
    <property type="match status" value="1"/>
</dbReference>
<dbReference type="EMBL" id="KQ971354">
    <property type="protein sequence ID" value="EFA05905.1"/>
    <property type="molecule type" value="Genomic_DNA"/>
</dbReference>
<evidence type="ECO:0000313" key="3">
    <source>
        <dbReference type="Proteomes" id="UP000007266"/>
    </source>
</evidence>
<dbReference type="Proteomes" id="UP000007266">
    <property type="component" value="Linkage group 7"/>
</dbReference>
<proteinExistence type="predicted"/>
<dbReference type="InterPro" id="IPR028107">
    <property type="entry name" value="Spatacsin_C_dom"/>
</dbReference>
<dbReference type="Pfam" id="PF14649">
    <property type="entry name" value="Spatacsin_C"/>
    <property type="match status" value="1"/>
</dbReference>
<reference evidence="2 3" key="1">
    <citation type="journal article" date="2008" name="Nature">
        <title>The genome of the model beetle and pest Tribolium castaneum.</title>
        <authorList>
            <consortium name="Tribolium Genome Sequencing Consortium"/>
            <person name="Richards S."/>
            <person name="Gibbs R.A."/>
            <person name="Weinstock G.M."/>
            <person name="Brown S.J."/>
            <person name="Denell R."/>
            <person name="Beeman R.W."/>
            <person name="Gibbs R."/>
            <person name="Beeman R.W."/>
            <person name="Brown S.J."/>
            <person name="Bucher G."/>
            <person name="Friedrich M."/>
            <person name="Grimmelikhuijzen C.J."/>
            <person name="Klingler M."/>
            <person name="Lorenzen M."/>
            <person name="Richards S."/>
            <person name="Roth S."/>
            <person name="Schroder R."/>
            <person name="Tautz D."/>
            <person name="Zdobnov E.M."/>
            <person name="Muzny D."/>
            <person name="Gibbs R.A."/>
            <person name="Weinstock G.M."/>
            <person name="Attaway T."/>
            <person name="Bell S."/>
            <person name="Buhay C.J."/>
            <person name="Chandrabose M.N."/>
            <person name="Chavez D."/>
            <person name="Clerk-Blankenburg K.P."/>
            <person name="Cree A."/>
            <person name="Dao M."/>
            <person name="Davis C."/>
            <person name="Chacko J."/>
            <person name="Dinh H."/>
            <person name="Dugan-Rocha S."/>
            <person name="Fowler G."/>
            <person name="Garner T.T."/>
            <person name="Garnes J."/>
            <person name="Gnirke A."/>
            <person name="Hawes A."/>
            <person name="Hernandez J."/>
            <person name="Hines S."/>
            <person name="Holder M."/>
            <person name="Hume J."/>
            <person name="Jhangiani S.N."/>
            <person name="Joshi V."/>
            <person name="Khan Z.M."/>
            <person name="Jackson L."/>
            <person name="Kovar C."/>
            <person name="Kowis A."/>
            <person name="Lee S."/>
            <person name="Lewis L.R."/>
            <person name="Margolis J."/>
            <person name="Morgan M."/>
            <person name="Nazareth L.V."/>
            <person name="Nguyen N."/>
            <person name="Okwuonu G."/>
            <person name="Parker D."/>
            <person name="Richards S."/>
            <person name="Ruiz S.J."/>
            <person name="Santibanez J."/>
            <person name="Savard J."/>
            <person name="Scherer S.E."/>
            <person name="Schneider B."/>
            <person name="Sodergren E."/>
            <person name="Tautz D."/>
            <person name="Vattahil S."/>
            <person name="Villasana D."/>
            <person name="White C.S."/>
            <person name="Wright R."/>
            <person name="Park Y."/>
            <person name="Beeman R.W."/>
            <person name="Lord J."/>
            <person name="Oppert B."/>
            <person name="Lorenzen M."/>
            <person name="Brown S."/>
            <person name="Wang L."/>
            <person name="Savard J."/>
            <person name="Tautz D."/>
            <person name="Richards S."/>
            <person name="Weinstock G."/>
            <person name="Gibbs R.A."/>
            <person name="Liu Y."/>
            <person name="Worley K."/>
            <person name="Weinstock G."/>
            <person name="Elsik C.G."/>
            <person name="Reese J.T."/>
            <person name="Elhaik E."/>
            <person name="Landan G."/>
            <person name="Graur D."/>
            <person name="Arensburger P."/>
            <person name="Atkinson P."/>
            <person name="Beeman R.W."/>
            <person name="Beidler J."/>
            <person name="Brown S.J."/>
            <person name="Demuth J.P."/>
            <person name="Drury D.W."/>
            <person name="Du Y.Z."/>
            <person name="Fujiwara H."/>
            <person name="Lorenzen M."/>
            <person name="Maselli V."/>
            <person name="Osanai M."/>
            <person name="Park Y."/>
            <person name="Robertson H.M."/>
            <person name="Tu Z."/>
            <person name="Wang J.J."/>
            <person name="Wang S."/>
            <person name="Richards S."/>
            <person name="Song H."/>
            <person name="Zhang L."/>
            <person name="Sodergren E."/>
            <person name="Werner D."/>
            <person name="Stanke M."/>
            <person name="Morgenstern B."/>
            <person name="Solovyev V."/>
            <person name="Kosarev P."/>
            <person name="Brown G."/>
            <person name="Chen H.C."/>
            <person name="Ermolaeva O."/>
            <person name="Hlavina W."/>
            <person name="Kapustin Y."/>
            <person name="Kiryutin B."/>
            <person name="Kitts P."/>
            <person name="Maglott D."/>
            <person name="Pruitt K."/>
            <person name="Sapojnikov V."/>
            <person name="Souvorov A."/>
            <person name="Mackey A.J."/>
            <person name="Waterhouse R.M."/>
            <person name="Wyder S."/>
            <person name="Zdobnov E.M."/>
            <person name="Zdobnov E.M."/>
            <person name="Wyder S."/>
            <person name="Kriventseva E.V."/>
            <person name="Kadowaki T."/>
            <person name="Bork P."/>
            <person name="Aranda M."/>
            <person name="Bao R."/>
            <person name="Beermann A."/>
            <person name="Berns N."/>
            <person name="Bolognesi R."/>
            <person name="Bonneton F."/>
            <person name="Bopp D."/>
            <person name="Brown S.J."/>
            <person name="Bucher G."/>
            <person name="Butts T."/>
            <person name="Chaumot A."/>
            <person name="Denell R.E."/>
            <person name="Ferrier D.E."/>
            <person name="Friedrich M."/>
            <person name="Gordon C.M."/>
            <person name="Jindra M."/>
            <person name="Klingler M."/>
            <person name="Lan Q."/>
            <person name="Lattorff H.M."/>
            <person name="Laudet V."/>
            <person name="von Levetsow C."/>
            <person name="Liu Z."/>
            <person name="Lutz R."/>
            <person name="Lynch J.A."/>
            <person name="da Fonseca R.N."/>
            <person name="Posnien N."/>
            <person name="Reuter R."/>
            <person name="Roth S."/>
            <person name="Savard J."/>
            <person name="Schinko J.B."/>
            <person name="Schmitt C."/>
            <person name="Schoppmeier M."/>
            <person name="Schroder R."/>
            <person name="Shippy T.D."/>
            <person name="Simonnet F."/>
            <person name="Marques-Souza H."/>
            <person name="Tautz D."/>
            <person name="Tomoyasu Y."/>
            <person name="Trauner J."/>
            <person name="Van der Zee M."/>
            <person name="Vervoort M."/>
            <person name="Wittkopp N."/>
            <person name="Wimmer E.A."/>
            <person name="Yang X."/>
            <person name="Jones A.K."/>
            <person name="Sattelle D.B."/>
            <person name="Ebert P.R."/>
            <person name="Nelson D."/>
            <person name="Scott J.G."/>
            <person name="Beeman R.W."/>
            <person name="Muthukrishnan S."/>
            <person name="Kramer K.J."/>
            <person name="Arakane Y."/>
            <person name="Beeman R.W."/>
            <person name="Zhu Q."/>
            <person name="Hogenkamp D."/>
            <person name="Dixit R."/>
            <person name="Oppert B."/>
            <person name="Jiang H."/>
            <person name="Zou Z."/>
            <person name="Marshall J."/>
            <person name="Elpidina E."/>
            <person name="Vinokurov K."/>
            <person name="Oppert C."/>
            <person name="Zou Z."/>
            <person name="Evans J."/>
            <person name="Lu Z."/>
            <person name="Zhao P."/>
            <person name="Sumathipala N."/>
            <person name="Altincicek B."/>
            <person name="Vilcinskas A."/>
            <person name="Williams M."/>
            <person name="Hultmark D."/>
            <person name="Hetru C."/>
            <person name="Jiang H."/>
            <person name="Grimmelikhuijzen C.J."/>
            <person name="Hauser F."/>
            <person name="Cazzamali G."/>
            <person name="Williamson M."/>
            <person name="Park Y."/>
            <person name="Li B."/>
            <person name="Tanaka Y."/>
            <person name="Predel R."/>
            <person name="Neupert S."/>
            <person name="Schachtner J."/>
            <person name="Verleyen P."/>
            <person name="Raible F."/>
            <person name="Bork P."/>
            <person name="Friedrich M."/>
            <person name="Walden K.K."/>
            <person name="Robertson H.M."/>
            <person name="Angeli S."/>
            <person name="Foret S."/>
            <person name="Bucher G."/>
            <person name="Schuetz S."/>
            <person name="Maleszka R."/>
            <person name="Wimmer E.A."/>
            <person name="Beeman R.W."/>
            <person name="Lorenzen M."/>
            <person name="Tomoyasu Y."/>
            <person name="Miller S.C."/>
            <person name="Grossmann D."/>
            <person name="Bucher G."/>
        </authorList>
    </citation>
    <scope>NUCLEOTIDE SEQUENCE [LARGE SCALE GENOMIC DNA]</scope>
    <source>
        <strain evidence="2 3">Georgia GA2</strain>
    </source>
</reference>
<accession>D6WSK2</accession>
<dbReference type="GO" id="GO:0030424">
    <property type="term" value="C:axon"/>
    <property type="evidence" value="ECO:0000318"/>
    <property type="project" value="GO_Central"/>
</dbReference>
<evidence type="ECO:0000259" key="1">
    <source>
        <dbReference type="Pfam" id="PF14649"/>
    </source>
</evidence>
<dbReference type="FunCoup" id="D6WSK2">
    <property type="interactions" value="1155"/>
</dbReference>
<gene>
    <name evidence="2" type="primary">AUGUSTUS-3.0.2_08718</name>
    <name evidence="2" type="ORF">TcasGA2_TC008718</name>
</gene>
<dbReference type="InParanoid" id="D6WSK2"/>
<dbReference type="GO" id="GO:0008088">
    <property type="term" value="P:axo-dendritic transport"/>
    <property type="evidence" value="ECO:0000318"/>
    <property type="project" value="GO_Central"/>
</dbReference>
<reference evidence="2 3" key="2">
    <citation type="journal article" date="2010" name="Nucleic Acids Res.">
        <title>BeetleBase in 2010: revisions to provide comprehensive genomic information for Tribolium castaneum.</title>
        <authorList>
            <person name="Kim H.S."/>
            <person name="Murphy T."/>
            <person name="Xia J."/>
            <person name="Caragea D."/>
            <person name="Park Y."/>
            <person name="Beeman R.W."/>
            <person name="Lorenzen M.D."/>
            <person name="Butcher S."/>
            <person name="Manak J.R."/>
            <person name="Brown S.J."/>
        </authorList>
    </citation>
    <scope>GENOME REANNOTATION</scope>
    <source>
        <strain evidence="2 3">Georgia GA2</strain>
    </source>
</reference>
<dbReference type="eggNOG" id="KOG1884">
    <property type="taxonomic scope" value="Eukaryota"/>
</dbReference>
<dbReference type="PhylomeDB" id="D6WSK2"/>
<dbReference type="PANTHER" id="PTHR13650">
    <property type="entry name" value="SPATACSIN"/>
    <property type="match status" value="1"/>
</dbReference>
<keyword evidence="3" id="KW-1185">Reference proteome</keyword>
<sequence length="1749" mass="201953">MNPPPPPTLNKETIGVWHGWSNVGDKEVAREAAAKGSHINLAINFLSLRRKLTFDEARQWFREEVLKWVHELLDRKQIFRASHVLSNIGIDPGVEFSKIFYTTSSKSMREYIGNHLVKIDKLEENLQQLWTFLNLILENAISISKYKLSTESLECLDKHGEGFKAEVATVLLMNTEDTRLNVFLNAETLWRYLLTNNDLNNLLLWINIKYRPKIDDIIMEGILIEQFKKFAITNEMLNFLAHESVATNLRHVMYNELSKFGIFQNEEKNNVILILERLKNSYSLANLYQILGKSQASINAEHFIKLLIDYCLDKQYYAILNVCVQNFKLPRHTKELSLIGDFRALVSDFSEVLLIRNILNVADMLSSDLVTYFNDNPLILLTLLIFTKECDFTEMIETQSLVISNLNLTECFINMFKQIEIFNTVCSNKITGPPKCELSIYDLIERHLRIDDQLLLELKSTNNQLTPFYTEIIQNYGYSKKIDYKFYLKEARPSIAAQKYVLGESRDLKILDRKNSKLAIMNFDCDEIGSSCVAFSEMIGSDSTKLRVLIRVAKLLSASKFEKESLLELLEDDPYVVQNVLEKTLIESIESNPFLTGSQLLQALKLYEITVQFSKITNIKLPELFFKSCASRNLWLPFLLLAQIHDYPLDQIKLLIQLFKSPNMLEHLTHGVVNDIQVEEKNVSIRDSRKSLMLKVGLHKNLDILNQYASISGKSQSSLESGGSSSSSDFYEIDVSNIKATLLQTLIRCHNSTDPPKALLQACQLYRNPLLAVFATSYEPDSIITNWLTWLSVSCELCKVFTNYETTAISANSVTNLLENCLKSNYPKTVLESFEIFIPENPLRTFMEFLLCCYNLDFTNPSLIQKLETFQTMLKNLRKNSIISEADHEMTYLNNKIWLETTAIRLLSALLECNCHSMYEQILIVENLVKIQVWKYFLSDFPNFCNLLQILKALYSSNCGVRLNISLMFDSKDSRQAIIQCINALLEKQQFAVALKVAQIENLPPDLILTKEWQSKMNDRNDDDFWSVCNVTFAKHKVTADCIVDFFLECSEQISDLFEKFTLLKLAWEWSEQYDLSSRYEIEKKMWIAFLYLDDKHRDLEIFGIKESTYLYKDLTEMLIDVSQYEGELSKDLMSQLERIVATVLNKKNFWLALKLQKMFGCKNPDLETLKLCHNLAEGILLPYQLDAEQRLLLSNVNYLRTYSRRRTLLSTRFSSFSSASHSPANSLIHMQAVDNVESYMNDTLAILKLLSEHLHSGVEIGQKIFMNYRISVNIEVPYQVVVMTTDYMKILKDALEDNCMNKLDVVHDFIWAYKWSKHEVADFICEELINATSSYVESTNDQLTMWDLNIDQDFPLILQLLQDNCSILGHKIYSYASTLHKSRIESDYSFKPSDLSLVIELLIRAHDCFTTDCNMEGISIILKKSKEVVANLLILQDWKLMVRLLTGVARYTEMNYVFQILKENDQFEFLLRKNLRKDNTLKVALLEYLKKFCPDNRDLYKIVALHFTLFSEVAILWEREAQNNVKNLISISKLEMQNNKLNVEEEPFLLFQNNEGTKICLNKAMENYIHATDFHLQGEKLTLAMNAAKQAELIALQLALLNEVPVNTSVVCLLSLKSGQIVELVMSKLSFEQALILVEAYNFHADWASILYENYVVRNNATYLDDFLKHLPLTDNLAHDISRKFIVSSINSVSEIKCMKNILSRLPSLHVKYRIASELGFTDLVEDLIASGQLVYLKDTVWKKGYKS</sequence>
<dbReference type="GO" id="GO:0007409">
    <property type="term" value="P:axonogenesis"/>
    <property type="evidence" value="ECO:0000318"/>
    <property type="project" value="GO_Central"/>
</dbReference>
<dbReference type="HOGENOM" id="CLU_001081_1_0_1"/>
<evidence type="ECO:0000313" key="2">
    <source>
        <dbReference type="EMBL" id="EFA05905.1"/>
    </source>
</evidence>
<dbReference type="GO" id="GO:0048489">
    <property type="term" value="P:synaptic vesicle transport"/>
    <property type="evidence" value="ECO:0000318"/>
    <property type="project" value="GO_Central"/>
</dbReference>
<dbReference type="InterPro" id="IPR028103">
    <property type="entry name" value="Spatacsin"/>
</dbReference>
<organism evidence="2 3">
    <name type="scientific">Tribolium castaneum</name>
    <name type="common">Red flour beetle</name>
    <dbReference type="NCBI Taxonomy" id="7070"/>
    <lineage>
        <taxon>Eukaryota</taxon>
        <taxon>Metazoa</taxon>
        <taxon>Ecdysozoa</taxon>
        <taxon>Arthropoda</taxon>
        <taxon>Hexapoda</taxon>
        <taxon>Insecta</taxon>
        <taxon>Pterygota</taxon>
        <taxon>Neoptera</taxon>
        <taxon>Endopterygota</taxon>
        <taxon>Coleoptera</taxon>
        <taxon>Polyphaga</taxon>
        <taxon>Cucujiformia</taxon>
        <taxon>Tenebrionidae</taxon>
        <taxon>Tenebrionidae incertae sedis</taxon>
        <taxon>Tribolium</taxon>
    </lineage>
</organism>
<dbReference type="OrthoDB" id="2018754at2759"/>
<dbReference type="GO" id="GO:0030425">
    <property type="term" value="C:dendrite"/>
    <property type="evidence" value="ECO:0000318"/>
    <property type="project" value="GO_Central"/>
</dbReference>
<feature type="domain" description="Spatacsin C-terminal" evidence="1">
    <location>
        <begin position="1369"/>
        <end position="1686"/>
    </location>
</feature>
<dbReference type="GO" id="GO:0007268">
    <property type="term" value="P:chemical synaptic transmission"/>
    <property type="evidence" value="ECO:0000318"/>
    <property type="project" value="GO_Central"/>
</dbReference>